<sequence length="273" mass="30817">MATYQCGSCLLTFDTLESIISHPCGSLVANESDEIPLVGEDICTLAYQQAMYDNSAASNSSQPSAESPKFVERWDDRQVRLLISCYSKFKHLFGKGKTTKKEVFVKIAVEFNSISDQKVTAVQCSGKWSKLEQKQKEVEDNNKQTGKARKSWKFHDDMTECMGSSPKINPGFTFDTSSSGSSGASQCDNDDQSPDPSDESCDEDGPSRKKKQRCQQGKERAIHLQQKCCNSFIPTVRAGKKQKQRNWLYLNPCKMKKRSFIHNFLMCLKRNKN</sequence>
<feature type="region of interest" description="Disordered" evidence="1">
    <location>
        <begin position="132"/>
        <end position="152"/>
    </location>
</feature>
<dbReference type="Proteomes" id="UP001163046">
    <property type="component" value="Unassembled WGS sequence"/>
</dbReference>
<dbReference type="Pfam" id="PF13837">
    <property type="entry name" value="Myb_DNA-bind_4"/>
    <property type="match status" value="1"/>
</dbReference>
<evidence type="ECO:0000259" key="2">
    <source>
        <dbReference type="Pfam" id="PF13837"/>
    </source>
</evidence>
<evidence type="ECO:0000313" key="3">
    <source>
        <dbReference type="EMBL" id="KAJ7387498.1"/>
    </source>
</evidence>
<proteinExistence type="predicted"/>
<dbReference type="InterPro" id="IPR044822">
    <property type="entry name" value="Myb_DNA-bind_4"/>
</dbReference>
<comment type="caution">
    <text evidence="3">The sequence shown here is derived from an EMBL/GenBank/DDBJ whole genome shotgun (WGS) entry which is preliminary data.</text>
</comment>
<protein>
    <recommendedName>
        <fullName evidence="2">Myb/SANT-like DNA-binding domain-containing protein</fullName>
    </recommendedName>
</protein>
<dbReference type="Gene3D" id="1.10.10.60">
    <property type="entry name" value="Homeodomain-like"/>
    <property type="match status" value="1"/>
</dbReference>
<dbReference type="AlphaFoldDB" id="A0A9W9ZT72"/>
<feature type="compositionally biased region" description="Low complexity" evidence="1">
    <location>
        <begin position="177"/>
        <end position="187"/>
    </location>
</feature>
<organism evidence="3 4">
    <name type="scientific">Desmophyllum pertusum</name>
    <dbReference type="NCBI Taxonomy" id="174260"/>
    <lineage>
        <taxon>Eukaryota</taxon>
        <taxon>Metazoa</taxon>
        <taxon>Cnidaria</taxon>
        <taxon>Anthozoa</taxon>
        <taxon>Hexacorallia</taxon>
        <taxon>Scleractinia</taxon>
        <taxon>Caryophylliina</taxon>
        <taxon>Caryophylliidae</taxon>
        <taxon>Desmophyllum</taxon>
    </lineage>
</organism>
<dbReference type="PANTHER" id="PTHR47595">
    <property type="entry name" value="HEAT SHOCK 70 KDA PROTEIN 14"/>
    <property type="match status" value="1"/>
</dbReference>
<evidence type="ECO:0000256" key="1">
    <source>
        <dbReference type="SAM" id="MobiDB-lite"/>
    </source>
</evidence>
<reference evidence="3" key="1">
    <citation type="submission" date="2023-01" db="EMBL/GenBank/DDBJ databases">
        <title>Genome assembly of the deep-sea coral Lophelia pertusa.</title>
        <authorList>
            <person name="Herrera S."/>
            <person name="Cordes E."/>
        </authorList>
    </citation>
    <scope>NUCLEOTIDE SEQUENCE</scope>
    <source>
        <strain evidence="3">USNM1676648</strain>
        <tissue evidence="3">Polyp</tissue>
    </source>
</reference>
<feature type="region of interest" description="Disordered" evidence="1">
    <location>
        <begin position="172"/>
        <end position="213"/>
    </location>
</feature>
<accession>A0A9W9ZT72</accession>
<name>A0A9W9ZT72_9CNID</name>
<keyword evidence="4" id="KW-1185">Reference proteome</keyword>
<dbReference type="OrthoDB" id="5977695at2759"/>
<dbReference type="PANTHER" id="PTHR47595:SF1">
    <property type="entry name" value="MYB_SANT-LIKE DNA-BINDING DOMAIN-CONTAINING PROTEIN"/>
    <property type="match status" value="1"/>
</dbReference>
<feature type="compositionally biased region" description="Basic and acidic residues" evidence="1">
    <location>
        <begin position="132"/>
        <end position="142"/>
    </location>
</feature>
<feature type="compositionally biased region" description="Acidic residues" evidence="1">
    <location>
        <begin position="188"/>
        <end position="204"/>
    </location>
</feature>
<dbReference type="EMBL" id="MU825873">
    <property type="protein sequence ID" value="KAJ7387498.1"/>
    <property type="molecule type" value="Genomic_DNA"/>
</dbReference>
<feature type="domain" description="Myb/SANT-like DNA-binding" evidence="2">
    <location>
        <begin position="73"/>
        <end position="160"/>
    </location>
</feature>
<evidence type="ECO:0000313" key="4">
    <source>
        <dbReference type="Proteomes" id="UP001163046"/>
    </source>
</evidence>
<gene>
    <name evidence="3" type="ORF">OS493_000828</name>
</gene>